<dbReference type="CDD" id="cd01448">
    <property type="entry name" value="TST_Repeat_1"/>
    <property type="match status" value="1"/>
</dbReference>
<dbReference type="InterPro" id="IPR036873">
    <property type="entry name" value="Rhodanese-like_dom_sf"/>
</dbReference>
<dbReference type="PANTHER" id="PTHR11364:SF7">
    <property type="entry name" value="THIOSULFATE SULFURTRANSFERASE MPST-1-RELATED"/>
    <property type="match status" value="1"/>
</dbReference>
<keyword evidence="2" id="KW-0677">Repeat</keyword>
<keyword evidence="1" id="KW-0808">Transferase</keyword>
<comment type="caution">
    <text evidence="5">The sequence shown here is derived from an EMBL/GenBank/DDBJ whole genome shotgun (WGS) entry which is preliminary data.</text>
</comment>
<protein>
    <recommendedName>
        <fullName evidence="4">Rhodanese domain-containing protein</fullName>
    </recommendedName>
</protein>
<feature type="region of interest" description="Disordered" evidence="3">
    <location>
        <begin position="158"/>
        <end position="178"/>
    </location>
</feature>
<dbReference type="SMART" id="SM00450">
    <property type="entry name" value="RHOD"/>
    <property type="match status" value="1"/>
</dbReference>
<feature type="domain" description="Rhodanese" evidence="4">
    <location>
        <begin position="65"/>
        <end position="166"/>
    </location>
</feature>
<dbReference type="InterPro" id="IPR001763">
    <property type="entry name" value="Rhodanese-like_dom"/>
</dbReference>
<sequence length="178" mass="20027">RGPTIRVPQLKQLLANKISRTGWFKEGKGSLVLLDAAYTLREPANHDEFLRKHYGLQFADRILQEAHSDYLKCCLPGAAHFNLDIASYPGKYERASLYPPALFGQYIMLLNVDKGDSVVEYGRGHSGGMLFAARAWWLLKMYGMRDVAVLEGGHEKWKEEGGETTSGVEQLEGWHDDA</sequence>
<dbReference type="PANTHER" id="PTHR11364">
    <property type="entry name" value="THIOSULFATE SULFERTANSFERASE"/>
    <property type="match status" value="1"/>
</dbReference>
<evidence type="ECO:0000313" key="6">
    <source>
        <dbReference type="Proteomes" id="UP001432027"/>
    </source>
</evidence>
<dbReference type="AlphaFoldDB" id="A0AAV5SUR6"/>
<name>A0AAV5SUR6_9BILA</name>
<dbReference type="Gene3D" id="3.40.250.10">
    <property type="entry name" value="Rhodanese-like domain"/>
    <property type="match status" value="1"/>
</dbReference>
<organism evidence="5 6">
    <name type="scientific">Pristionchus entomophagus</name>
    <dbReference type="NCBI Taxonomy" id="358040"/>
    <lineage>
        <taxon>Eukaryota</taxon>
        <taxon>Metazoa</taxon>
        <taxon>Ecdysozoa</taxon>
        <taxon>Nematoda</taxon>
        <taxon>Chromadorea</taxon>
        <taxon>Rhabditida</taxon>
        <taxon>Rhabditina</taxon>
        <taxon>Diplogasteromorpha</taxon>
        <taxon>Diplogasteroidea</taxon>
        <taxon>Neodiplogasteridae</taxon>
        <taxon>Pristionchus</taxon>
    </lineage>
</organism>
<feature type="non-terminal residue" evidence="5">
    <location>
        <position position="178"/>
    </location>
</feature>
<dbReference type="SUPFAM" id="SSF52821">
    <property type="entry name" value="Rhodanese/Cell cycle control phosphatase"/>
    <property type="match status" value="1"/>
</dbReference>
<proteinExistence type="predicted"/>
<dbReference type="EMBL" id="BTSX01000002">
    <property type="protein sequence ID" value="GMS87101.1"/>
    <property type="molecule type" value="Genomic_DNA"/>
</dbReference>
<keyword evidence="6" id="KW-1185">Reference proteome</keyword>
<evidence type="ECO:0000256" key="1">
    <source>
        <dbReference type="ARBA" id="ARBA00022679"/>
    </source>
</evidence>
<gene>
    <name evidence="5" type="ORF">PENTCL1PPCAC_9276</name>
</gene>
<dbReference type="Pfam" id="PF00581">
    <property type="entry name" value="Rhodanese"/>
    <property type="match status" value="1"/>
</dbReference>
<dbReference type="Proteomes" id="UP001432027">
    <property type="component" value="Unassembled WGS sequence"/>
</dbReference>
<evidence type="ECO:0000256" key="3">
    <source>
        <dbReference type="SAM" id="MobiDB-lite"/>
    </source>
</evidence>
<evidence type="ECO:0000313" key="5">
    <source>
        <dbReference type="EMBL" id="GMS87101.1"/>
    </source>
</evidence>
<dbReference type="GO" id="GO:0004792">
    <property type="term" value="F:thiosulfate-cyanide sulfurtransferase activity"/>
    <property type="evidence" value="ECO:0007669"/>
    <property type="project" value="TreeGrafter"/>
</dbReference>
<dbReference type="PROSITE" id="PS50206">
    <property type="entry name" value="RHODANESE_3"/>
    <property type="match status" value="1"/>
</dbReference>
<reference evidence="5" key="1">
    <citation type="submission" date="2023-10" db="EMBL/GenBank/DDBJ databases">
        <title>Genome assembly of Pristionchus species.</title>
        <authorList>
            <person name="Yoshida K."/>
            <person name="Sommer R.J."/>
        </authorList>
    </citation>
    <scope>NUCLEOTIDE SEQUENCE</scope>
    <source>
        <strain evidence="5">RS0144</strain>
    </source>
</reference>
<evidence type="ECO:0000259" key="4">
    <source>
        <dbReference type="PROSITE" id="PS50206"/>
    </source>
</evidence>
<accession>A0AAV5SUR6</accession>
<evidence type="ECO:0000256" key="2">
    <source>
        <dbReference type="ARBA" id="ARBA00022737"/>
    </source>
</evidence>
<feature type="non-terminal residue" evidence="5">
    <location>
        <position position="1"/>
    </location>
</feature>
<dbReference type="GO" id="GO:0005739">
    <property type="term" value="C:mitochondrion"/>
    <property type="evidence" value="ECO:0007669"/>
    <property type="project" value="TreeGrafter"/>
</dbReference>
<dbReference type="InterPro" id="IPR045078">
    <property type="entry name" value="TST/MPST-like"/>
</dbReference>